<sequence length="61" mass="7087">MWNTGGRRSSCQELMTTRNVYIQAINYTTVALGKELLRIAPTPYHNTEMMDDLVEKLVIIW</sequence>
<organism evidence="1 2">
    <name type="scientific">Dreissena polymorpha</name>
    <name type="common">Zebra mussel</name>
    <name type="synonym">Mytilus polymorpha</name>
    <dbReference type="NCBI Taxonomy" id="45954"/>
    <lineage>
        <taxon>Eukaryota</taxon>
        <taxon>Metazoa</taxon>
        <taxon>Spiralia</taxon>
        <taxon>Lophotrochozoa</taxon>
        <taxon>Mollusca</taxon>
        <taxon>Bivalvia</taxon>
        <taxon>Autobranchia</taxon>
        <taxon>Heteroconchia</taxon>
        <taxon>Euheterodonta</taxon>
        <taxon>Imparidentia</taxon>
        <taxon>Neoheterodontei</taxon>
        <taxon>Myida</taxon>
        <taxon>Dreissenoidea</taxon>
        <taxon>Dreissenidae</taxon>
        <taxon>Dreissena</taxon>
    </lineage>
</organism>
<proteinExistence type="predicted"/>
<keyword evidence="2" id="KW-1185">Reference proteome</keyword>
<dbReference type="EMBL" id="JAIWYP010000009">
    <property type="protein sequence ID" value="KAH3778091.1"/>
    <property type="molecule type" value="Genomic_DNA"/>
</dbReference>
<reference evidence="1" key="2">
    <citation type="submission" date="2020-11" db="EMBL/GenBank/DDBJ databases">
        <authorList>
            <person name="McCartney M.A."/>
            <person name="Auch B."/>
            <person name="Kono T."/>
            <person name="Mallez S."/>
            <person name="Becker A."/>
            <person name="Gohl D.M."/>
            <person name="Silverstein K.A.T."/>
            <person name="Koren S."/>
            <person name="Bechman K.B."/>
            <person name="Herman A."/>
            <person name="Abrahante J.E."/>
            <person name="Garbe J."/>
        </authorList>
    </citation>
    <scope>NUCLEOTIDE SEQUENCE</scope>
    <source>
        <strain evidence="1">Duluth1</strain>
        <tissue evidence="1">Whole animal</tissue>
    </source>
</reference>
<dbReference type="AlphaFoldDB" id="A0A9D4EGA6"/>
<evidence type="ECO:0000313" key="2">
    <source>
        <dbReference type="Proteomes" id="UP000828390"/>
    </source>
</evidence>
<dbReference type="Proteomes" id="UP000828390">
    <property type="component" value="Unassembled WGS sequence"/>
</dbReference>
<protein>
    <submittedName>
        <fullName evidence="1">Uncharacterized protein</fullName>
    </submittedName>
</protein>
<accession>A0A9D4EGA6</accession>
<name>A0A9D4EGA6_DREPO</name>
<dbReference type="InterPro" id="IPR015424">
    <property type="entry name" value="PyrdxlP-dep_Trfase"/>
</dbReference>
<dbReference type="Gene3D" id="3.90.1150.10">
    <property type="entry name" value="Aspartate Aminotransferase, domain 1"/>
    <property type="match status" value="1"/>
</dbReference>
<dbReference type="SUPFAM" id="SSF53383">
    <property type="entry name" value="PLP-dependent transferases"/>
    <property type="match status" value="1"/>
</dbReference>
<reference evidence="1" key="1">
    <citation type="journal article" date="2019" name="bioRxiv">
        <title>The Genome of the Zebra Mussel, Dreissena polymorpha: A Resource for Invasive Species Research.</title>
        <authorList>
            <person name="McCartney M.A."/>
            <person name="Auch B."/>
            <person name="Kono T."/>
            <person name="Mallez S."/>
            <person name="Zhang Y."/>
            <person name="Obille A."/>
            <person name="Becker A."/>
            <person name="Abrahante J.E."/>
            <person name="Garbe J."/>
            <person name="Badalamenti J.P."/>
            <person name="Herman A."/>
            <person name="Mangelson H."/>
            <person name="Liachko I."/>
            <person name="Sullivan S."/>
            <person name="Sone E.D."/>
            <person name="Koren S."/>
            <person name="Silverstein K.A.T."/>
            <person name="Beckman K.B."/>
            <person name="Gohl D.M."/>
        </authorList>
    </citation>
    <scope>NUCLEOTIDE SEQUENCE</scope>
    <source>
        <strain evidence="1">Duluth1</strain>
        <tissue evidence="1">Whole animal</tissue>
    </source>
</reference>
<gene>
    <name evidence="1" type="ORF">DPMN_179544</name>
</gene>
<evidence type="ECO:0000313" key="1">
    <source>
        <dbReference type="EMBL" id="KAH3778091.1"/>
    </source>
</evidence>
<dbReference type="InterPro" id="IPR015422">
    <property type="entry name" value="PyrdxlP-dep_Trfase_small"/>
</dbReference>
<comment type="caution">
    <text evidence="1">The sequence shown here is derived from an EMBL/GenBank/DDBJ whole genome shotgun (WGS) entry which is preliminary data.</text>
</comment>